<evidence type="ECO:0000313" key="6">
    <source>
        <dbReference type="Proteomes" id="UP001601992"/>
    </source>
</evidence>
<reference evidence="5 6" key="1">
    <citation type="submission" date="2024-10" db="EMBL/GenBank/DDBJ databases">
        <title>The Natural Products Discovery Center: Release of the First 8490 Sequenced Strains for Exploring Actinobacteria Biosynthetic Diversity.</title>
        <authorList>
            <person name="Kalkreuter E."/>
            <person name="Kautsar S.A."/>
            <person name="Yang D."/>
            <person name="Bader C.D."/>
            <person name="Teijaro C.N."/>
            <person name="Fluegel L."/>
            <person name="Davis C.M."/>
            <person name="Simpson J.R."/>
            <person name="Lauterbach L."/>
            <person name="Steele A.D."/>
            <person name="Gui C."/>
            <person name="Meng S."/>
            <person name="Li G."/>
            <person name="Viehrig K."/>
            <person name="Ye F."/>
            <person name="Su P."/>
            <person name="Kiefer A.F."/>
            <person name="Nichols A."/>
            <person name="Cepeda A.J."/>
            <person name="Yan W."/>
            <person name="Fan B."/>
            <person name="Jiang Y."/>
            <person name="Adhikari A."/>
            <person name="Zheng C.-J."/>
            <person name="Schuster L."/>
            <person name="Cowan T.M."/>
            <person name="Smanski M.J."/>
            <person name="Chevrette M.G."/>
            <person name="De Carvalho L.P.S."/>
            <person name="Shen B."/>
        </authorList>
    </citation>
    <scope>NUCLEOTIDE SEQUENCE [LARGE SCALE GENOMIC DNA]</scope>
    <source>
        <strain evidence="5 6">NPDC002593</strain>
    </source>
</reference>
<dbReference type="InterPro" id="IPR002020">
    <property type="entry name" value="Citrate_synthase"/>
</dbReference>
<comment type="caution">
    <text evidence="5">The sequence shown here is derived from an EMBL/GenBank/DDBJ whole genome shotgun (WGS) entry which is preliminary data.</text>
</comment>
<dbReference type="NCBIfam" id="NF004868">
    <property type="entry name" value="PRK06224.1-5"/>
    <property type="match status" value="1"/>
</dbReference>
<protein>
    <recommendedName>
        <fullName evidence="3">citrate synthase (unknown stereospecificity)</fullName>
        <ecNumber evidence="3">2.3.3.16</ecNumber>
    </recommendedName>
</protein>
<dbReference type="Gene3D" id="1.10.230.10">
    <property type="entry name" value="Cytochrome P450-Terp, domain 2"/>
    <property type="match status" value="1"/>
</dbReference>
<keyword evidence="5" id="KW-0456">Lyase</keyword>
<evidence type="ECO:0000256" key="2">
    <source>
        <dbReference type="ARBA" id="ARBA00010566"/>
    </source>
</evidence>
<dbReference type="PANTHER" id="PTHR11739:SF4">
    <property type="entry name" value="CITRATE SYNTHASE, PEROXISOMAL"/>
    <property type="match status" value="1"/>
</dbReference>
<keyword evidence="6" id="KW-1185">Reference proteome</keyword>
<dbReference type="Proteomes" id="UP001601992">
    <property type="component" value="Unassembled WGS sequence"/>
</dbReference>
<dbReference type="InterPro" id="IPR036969">
    <property type="entry name" value="Citrate_synthase_sf"/>
</dbReference>
<gene>
    <name evidence="5" type="ORF">ACFYXQ_16100</name>
</gene>
<comment type="pathway">
    <text evidence="1">Carbohydrate metabolism; tricarboxylic acid cycle.</text>
</comment>
<dbReference type="RefSeq" id="WP_387404087.1">
    <property type="nucleotide sequence ID" value="NZ_JBIAQY010000004.1"/>
</dbReference>
<dbReference type="Gene3D" id="1.10.580.10">
    <property type="entry name" value="Citrate Synthase, domain 1"/>
    <property type="match status" value="1"/>
</dbReference>
<dbReference type="PANTHER" id="PTHR11739">
    <property type="entry name" value="CITRATE SYNTHASE"/>
    <property type="match status" value="1"/>
</dbReference>
<organism evidence="5 6">
    <name type="scientific">Nocardia jiangxiensis</name>
    <dbReference type="NCBI Taxonomy" id="282685"/>
    <lineage>
        <taxon>Bacteria</taxon>
        <taxon>Bacillati</taxon>
        <taxon>Actinomycetota</taxon>
        <taxon>Actinomycetes</taxon>
        <taxon>Mycobacteriales</taxon>
        <taxon>Nocardiaceae</taxon>
        <taxon>Nocardia</taxon>
    </lineage>
</organism>
<dbReference type="EMBL" id="JBIAQY010000004">
    <property type="protein sequence ID" value="MFF3569293.1"/>
    <property type="molecule type" value="Genomic_DNA"/>
</dbReference>
<evidence type="ECO:0000313" key="5">
    <source>
        <dbReference type="EMBL" id="MFF3569293.1"/>
    </source>
</evidence>
<evidence type="ECO:0000256" key="3">
    <source>
        <dbReference type="ARBA" id="ARBA00012972"/>
    </source>
</evidence>
<keyword evidence="4" id="KW-0808">Transferase</keyword>
<dbReference type="GO" id="GO:0016829">
    <property type="term" value="F:lyase activity"/>
    <property type="evidence" value="ECO:0007669"/>
    <property type="project" value="UniProtKB-KW"/>
</dbReference>
<dbReference type="EC" id="2.3.3.16" evidence="3"/>
<proteinExistence type="inferred from homology"/>
<accession>A0ABW6RZ33</accession>
<dbReference type="InterPro" id="IPR016143">
    <property type="entry name" value="Citrate_synth-like_sm_a-sub"/>
</dbReference>
<dbReference type="CDD" id="cd06100">
    <property type="entry name" value="CCL_ACL-C"/>
    <property type="match status" value="1"/>
</dbReference>
<comment type="similarity">
    <text evidence="2">Belongs to the citrate synthase family.</text>
</comment>
<evidence type="ECO:0000256" key="1">
    <source>
        <dbReference type="ARBA" id="ARBA00005163"/>
    </source>
</evidence>
<sequence>MALFEADLPPMTTSIGHATADGIWVQGYDLAQELMGEVDFGGVFFLLVSGRLPTLGESRLFNAVLVALADHGLTPSALAARLTFTGAPEAIQGAVAAGVLGAGSEFLGVFENAGRMLRRAGPIPDDDDQALQRLAVGIVDSYRSRNQRLPGFGHPFHKGGDPRVVRLLGLAREHDLCGPHVRLMLRVESLATSSSGKPLPLNAGGMCGALLCDLGIDTAALRGVAVVSRAAGIVGHIAEEARAPIGRALWYMAERETHYQPRRGPHAPGAEQEDDRG</sequence>
<dbReference type="InterPro" id="IPR016142">
    <property type="entry name" value="Citrate_synth-like_lrg_a-sub"/>
</dbReference>
<dbReference type="Pfam" id="PF00285">
    <property type="entry name" value="Citrate_synt"/>
    <property type="match status" value="1"/>
</dbReference>
<dbReference type="SUPFAM" id="SSF48256">
    <property type="entry name" value="Citrate synthase"/>
    <property type="match status" value="1"/>
</dbReference>
<name>A0ABW6RZ33_9NOCA</name>
<evidence type="ECO:0000256" key="4">
    <source>
        <dbReference type="ARBA" id="ARBA00022679"/>
    </source>
</evidence>